<accession>A0AA43XLC8</accession>
<dbReference type="Proteomes" id="UP000449710">
    <property type="component" value="Unassembled WGS sequence"/>
</dbReference>
<comment type="pathway">
    <text evidence="7">Amino-acid biosynthesis; L-arginine biosynthesis [regulation].</text>
</comment>
<evidence type="ECO:0000313" key="12">
    <source>
        <dbReference type="Proteomes" id="UP000449710"/>
    </source>
</evidence>
<proteinExistence type="inferred from homology"/>
<evidence type="ECO:0000313" key="11">
    <source>
        <dbReference type="EMBL" id="NBG88777.1"/>
    </source>
</evidence>
<dbReference type="HAMAP" id="MF_00173">
    <property type="entry name" value="Arg_repressor"/>
    <property type="match status" value="1"/>
</dbReference>
<dbReference type="Pfam" id="PF02863">
    <property type="entry name" value="Arg_repressor_C"/>
    <property type="match status" value="1"/>
</dbReference>
<evidence type="ECO:0000256" key="2">
    <source>
        <dbReference type="ARBA" id="ARBA00008316"/>
    </source>
</evidence>
<keyword evidence="3 7" id="KW-0963">Cytoplasm</keyword>
<comment type="caution">
    <text evidence="11">The sequence shown here is derived from an EMBL/GenBank/DDBJ whole genome shotgun (WGS) entry which is preliminary data.</text>
</comment>
<evidence type="ECO:0000256" key="7">
    <source>
        <dbReference type="HAMAP-Rule" id="MF_00173"/>
    </source>
</evidence>
<dbReference type="PANTHER" id="PTHR34471:SF1">
    <property type="entry name" value="ARGININE REPRESSOR"/>
    <property type="match status" value="1"/>
</dbReference>
<dbReference type="InterPro" id="IPR020899">
    <property type="entry name" value="Arg_repress_C"/>
</dbReference>
<feature type="domain" description="Arginine repressor C-terminal" evidence="10">
    <location>
        <begin position="80"/>
        <end position="146"/>
    </location>
</feature>
<dbReference type="GO" id="GO:0003677">
    <property type="term" value="F:DNA binding"/>
    <property type="evidence" value="ECO:0007669"/>
    <property type="project" value="UniProtKB-KW"/>
</dbReference>
<evidence type="ECO:0000256" key="4">
    <source>
        <dbReference type="ARBA" id="ARBA00023015"/>
    </source>
</evidence>
<evidence type="ECO:0000259" key="9">
    <source>
        <dbReference type="Pfam" id="PF01316"/>
    </source>
</evidence>
<keyword evidence="4 7" id="KW-0805">Transcription regulation</keyword>
<dbReference type="NCBIfam" id="TIGR01529">
    <property type="entry name" value="argR_whole"/>
    <property type="match status" value="1"/>
</dbReference>
<reference evidence="11 12" key="1">
    <citation type="submission" date="2019-04" db="EMBL/GenBank/DDBJ databases">
        <title>Isachenkonia alkalipeptolytica gen. nov. sp. nov. a new anaerobic, alkiliphilic organothrophic bacterium capable to reduce synthesized ferrihydrite isolated from a soda lake.</title>
        <authorList>
            <person name="Toshchakov S.V."/>
            <person name="Zavarzina D.G."/>
            <person name="Zhilina T.N."/>
            <person name="Kostrikina N.A."/>
            <person name="Kublanov I.V."/>
        </authorList>
    </citation>
    <scope>NUCLEOTIDE SEQUENCE [LARGE SCALE GENOMIC DNA]</scope>
    <source>
        <strain evidence="11 12">Z-1701</strain>
    </source>
</reference>
<name>A0AA43XLC8_9CLOT</name>
<dbReference type="GO" id="GO:1900079">
    <property type="term" value="P:regulation of arginine biosynthetic process"/>
    <property type="evidence" value="ECO:0007669"/>
    <property type="project" value="UniProtKB-UniRule"/>
</dbReference>
<sequence>MMKYTRQAKILEIIKNKEIETQEELSEELKKMGLKVTQATVSRDIKELRLIKSLSKNGRYKYATLENQNTILSDRLMRLFRDSILSIDHAGNILVLKTLSGAGQAAASTIDAINYEEIVGTIAGDDTIFVLIRDEKSVDEIKDKFRSLMQ</sequence>
<organism evidence="11 12">
    <name type="scientific">Isachenkonia alkalipeptolytica</name>
    <dbReference type="NCBI Taxonomy" id="2565777"/>
    <lineage>
        <taxon>Bacteria</taxon>
        <taxon>Bacillati</taxon>
        <taxon>Bacillota</taxon>
        <taxon>Clostridia</taxon>
        <taxon>Eubacteriales</taxon>
        <taxon>Clostridiaceae</taxon>
        <taxon>Isachenkonia</taxon>
    </lineage>
</organism>
<dbReference type="InterPro" id="IPR036390">
    <property type="entry name" value="WH_DNA-bd_sf"/>
</dbReference>
<keyword evidence="7" id="KW-0055">Arginine biosynthesis</keyword>
<evidence type="ECO:0000256" key="8">
    <source>
        <dbReference type="NCBIfam" id="TIGR01529"/>
    </source>
</evidence>
<dbReference type="InterPro" id="IPR036251">
    <property type="entry name" value="Arg_repress_C_sf"/>
</dbReference>
<evidence type="ECO:0000256" key="5">
    <source>
        <dbReference type="ARBA" id="ARBA00023125"/>
    </source>
</evidence>
<dbReference type="InterPro" id="IPR001669">
    <property type="entry name" value="Arg_repress"/>
</dbReference>
<dbReference type="Pfam" id="PF01316">
    <property type="entry name" value="Arg_repressor"/>
    <property type="match status" value="1"/>
</dbReference>
<comment type="subcellular location">
    <subcellularLocation>
        <location evidence="1 7">Cytoplasm</location>
    </subcellularLocation>
</comment>
<comment type="similarity">
    <text evidence="2 7">Belongs to the ArgR family.</text>
</comment>
<keyword evidence="5 7" id="KW-0238">DNA-binding</keyword>
<feature type="domain" description="Arginine repressor DNA-binding" evidence="9">
    <location>
        <begin position="1"/>
        <end position="68"/>
    </location>
</feature>
<dbReference type="GO" id="GO:0051259">
    <property type="term" value="P:protein complex oligomerization"/>
    <property type="evidence" value="ECO:0007669"/>
    <property type="project" value="InterPro"/>
</dbReference>
<evidence type="ECO:0000259" key="10">
    <source>
        <dbReference type="Pfam" id="PF02863"/>
    </source>
</evidence>
<keyword evidence="7" id="KW-0678">Repressor</keyword>
<comment type="function">
    <text evidence="7">Regulates arginine biosynthesis genes.</text>
</comment>
<keyword evidence="12" id="KW-1185">Reference proteome</keyword>
<evidence type="ECO:0000256" key="3">
    <source>
        <dbReference type="ARBA" id="ARBA00022490"/>
    </source>
</evidence>
<protein>
    <recommendedName>
        <fullName evidence="7 8">Arginine repressor</fullName>
    </recommendedName>
</protein>
<dbReference type="GO" id="GO:0005737">
    <property type="term" value="C:cytoplasm"/>
    <property type="evidence" value="ECO:0007669"/>
    <property type="project" value="UniProtKB-SubCell"/>
</dbReference>
<dbReference type="Gene3D" id="3.30.1360.40">
    <property type="match status" value="1"/>
</dbReference>
<keyword evidence="7" id="KW-0028">Amino-acid biosynthesis</keyword>
<dbReference type="AlphaFoldDB" id="A0AA43XLC8"/>
<dbReference type="GO" id="GO:0003700">
    <property type="term" value="F:DNA-binding transcription factor activity"/>
    <property type="evidence" value="ECO:0007669"/>
    <property type="project" value="UniProtKB-UniRule"/>
</dbReference>
<dbReference type="NCBIfam" id="NF001680">
    <property type="entry name" value="PRK00441.1"/>
    <property type="match status" value="1"/>
</dbReference>
<evidence type="ECO:0000256" key="6">
    <source>
        <dbReference type="ARBA" id="ARBA00023163"/>
    </source>
</evidence>
<dbReference type="InterPro" id="IPR020900">
    <property type="entry name" value="Arg_repress_DNA-bd"/>
</dbReference>
<dbReference type="PANTHER" id="PTHR34471">
    <property type="entry name" value="ARGININE REPRESSOR"/>
    <property type="match status" value="1"/>
</dbReference>
<dbReference type="PRINTS" id="PR01467">
    <property type="entry name" value="ARGREPRESSOR"/>
</dbReference>
<dbReference type="SUPFAM" id="SSF46785">
    <property type="entry name" value="Winged helix' DNA-binding domain"/>
    <property type="match status" value="1"/>
</dbReference>
<dbReference type="GO" id="GO:0006526">
    <property type="term" value="P:L-arginine biosynthetic process"/>
    <property type="evidence" value="ECO:0007669"/>
    <property type="project" value="UniProtKB-KW"/>
</dbReference>
<evidence type="ECO:0000256" key="1">
    <source>
        <dbReference type="ARBA" id="ARBA00004496"/>
    </source>
</evidence>
<keyword evidence="6 7" id="KW-0804">Transcription</keyword>
<dbReference type="EMBL" id="SUMG01000011">
    <property type="protein sequence ID" value="NBG88777.1"/>
    <property type="molecule type" value="Genomic_DNA"/>
</dbReference>
<dbReference type="InterPro" id="IPR036388">
    <property type="entry name" value="WH-like_DNA-bd_sf"/>
</dbReference>
<dbReference type="SUPFAM" id="SSF55252">
    <property type="entry name" value="C-terminal domain of arginine repressor"/>
    <property type="match status" value="1"/>
</dbReference>
<dbReference type="GO" id="GO:0034618">
    <property type="term" value="F:arginine binding"/>
    <property type="evidence" value="ECO:0007669"/>
    <property type="project" value="InterPro"/>
</dbReference>
<dbReference type="Gene3D" id="1.10.10.10">
    <property type="entry name" value="Winged helix-like DNA-binding domain superfamily/Winged helix DNA-binding domain"/>
    <property type="match status" value="1"/>
</dbReference>
<gene>
    <name evidence="7" type="primary">argR</name>
    <name evidence="11" type="ORF">ISALK_09710</name>
</gene>